<dbReference type="Pfam" id="PF00149">
    <property type="entry name" value="Metallophos"/>
    <property type="match status" value="1"/>
</dbReference>
<dbReference type="GO" id="GO:0004519">
    <property type="term" value="F:endonuclease activity"/>
    <property type="evidence" value="ECO:0007669"/>
    <property type="project" value="UniProtKB-KW"/>
</dbReference>
<dbReference type="EMBL" id="JAKLWS010000002">
    <property type="protein sequence ID" value="MCG2587437.1"/>
    <property type="molecule type" value="Genomic_DNA"/>
</dbReference>
<reference evidence="2" key="2">
    <citation type="submission" date="2024-05" db="EMBL/GenBank/DDBJ databases">
        <title>Rhodohalobacter halophilus gen. nov., sp. nov., a moderately halophilic member of the family Balneolaceae.</title>
        <authorList>
            <person name="Xia J."/>
        </authorList>
    </citation>
    <scope>NUCLEOTIDE SEQUENCE</scope>
    <source>
        <strain evidence="2">WB101</strain>
    </source>
</reference>
<dbReference type="GO" id="GO:0016874">
    <property type="term" value="F:ligase activity"/>
    <property type="evidence" value="ECO:0007669"/>
    <property type="project" value="UniProtKB-KW"/>
</dbReference>
<keyword evidence="2" id="KW-0378">Hydrolase</keyword>
<evidence type="ECO:0000259" key="1">
    <source>
        <dbReference type="Pfam" id="PF00149"/>
    </source>
</evidence>
<dbReference type="NCBIfam" id="TIGR04123">
    <property type="entry name" value="P_estr_lig_assc"/>
    <property type="match status" value="1"/>
</dbReference>
<dbReference type="RefSeq" id="WP_237852281.1">
    <property type="nucleotide sequence ID" value="NZ_JAKLWS010000002.1"/>
</dbReference>
<sequence length="217" mass="24779">MSSTFTKTVHTQTWKLLPEKAIYWDERETLIITDLHIGKSGHFRKSGIAAPSTINAKNLERLGRLIRKYQPSKLLILGDLFHSKANREWLEFEEWRENIDALDIQLVTGNHDLLHQSFYESANIKVHETLEMDEFLFVHDPNDSFESAPNRTVVAGHIHPGISIKGKGRQSLRFPCFLFSDERILLPAFGEFTGLHTIKPDDGEQVFAVVDGSIVEL</sequence>
<dbReference type="PANTHER" id="PTHR39323:SF1">
    <property type="entry name" value="BLR1149 PROTEIN"/>
    <property type="match status" value="1"/>
</dbReference>
<dbReference type="GO" id="GO:0016787">
    <property type="term" value="F:hydrolase activity"/>
    <property type="evidence" value="ECO:0007669"/>
    <property type="project" value="UniProtKB-KW"/>
</dbReference>
<dbReference type="InterPro" id="IPR024173">
    <property type="entry name" value="Pesterase_MJ0037-like"/>
</dbReference>
<dbReference type="CDD" id="cd07391">
    <property type="entry name" value="MPP_PF1019"/>
    <property type="match status" value="1"/>
</dbReference>
<proteinExistence type="predicted"/>
<dbReference type="Proteomes" id="UP001165366">
    <property type="component" value="Unassembled WGS sequence"/>
</dbReference>
<keyword evidence="3" id="KW-1185">Reference proteome</keyword>
<dbReference type="EC" id="3.1.-.-" evidence="2"/>
<organism evidence="2 3">
    <name type="scientific">Rhodohalobacter sulfatireducens</name>
    <dbReference type="NCBI Taxonomy" id="2911366"/>
    <lineage>
        <taxon>Bacteria</taxon>
        <taxon>Pseudomonadati</taxon>
        <taxon>Balneolota</taxon>
        <taxon>Balneolia</taxon>
        <taxon>Balneolales</taxon>
        <taxon>Balneolaceae</taxon>
        <taxon>Rhodohalobacter</taxon>
    </lineage>
</organism>
<gene>
    <name evidence="2" type="primary">pdeM</name>
    <name evidence="2" type="ORF">L6773_02585</name>
</gene>
<keyword evidence="2" id="KW-0540">Nuclease</keyword>
<dbReference type="SUPFAM" id="SSF56300">
    <property type="entry name" value="Metallo-dependent phosphatases"/>
    <property type="match status" value="1"/>
</dbReference>
<comment type="caution">
    <text evidence="2">The sequence shown here is derived from an EMBL/GenBank/DDBJ whole genome shotgun (WGS) entry which is preliminary data.</text>
</comment>
<feature type="domain" description="Calcineurin-like phosphoesterase" evidence="1">
    <location>
        <begin position="30"/>
        <end position="152"/>
    </location>
</feature>
<evidence type="ECO:0000313" key="3">
    <source>
        <dbReference type="Proteomes" id="UP001165366"/>
    </source>
</evidence>
<reference evidence="2" key="1">
    <citation type="submission" date="2022-01" db="EMBL/GenBank/DDBJ databases">
        <authorList>
            <person name="Wang Y."/>
        </authorList>
    </citation>
    <scope>NUCLEOTIDE SEQUENCE</scope>
    <source>
        <strain evidence="2">WB101</strain>
    </source>
</reference>
<accession>A0ABS9K9F1</accession>
<evidence type="ECO:0000313" key="2">
    <source>
        <dbReference type="EMBL" id="MCG2587437.1"/>
    </source>
</evidence>
<dbReference type="InterPro" id="IPR026336">
    <property type="entry name" value="PdeM-like"/>
</dbReference>
<dbReference type="InterPro" id="IPR004843">
    <property type="entry name" value="Calcineurin-like_PHP"/>
</dbReference>
<name>A0ABS9K9F1_9BACT</name>
<dbReference type="PIRSF" id="PIRSF000887">
    <property type="entry name" value="Pesterase_MJ0037"/>
    <property type="match status" value="1"/>
</dbReference>
<protein>
    <submittedName>
        <fullName evidence="2">Ligase-associated DNA damage response endonuclease PdeM</fullName>
        <ecNumber evidence="2">3.1.-.-</ecNumber>
    </submittedName>
</protein>
<keyword evidence="2" id="KW-0436">Ligase</keyword>
<keyword evidence="2" id="KW-0255">Endonuclease</keyword>
<dbReference type="Gene3D" id="3.60.21.10">
    <property type="match status" value="1"/>
</dbReference>
<dbReference type="InterPro" id="IPR029052">
    <property type="entry name" value="Metallo-depent_PP-like"/>
</dbReference>
<dbReference type="PANTHER" id="PTHR39323">
    <property type="entry name" value="BLR1149 PROTEIN"/>
    <property type="match status" value="1"/>
</dbReference>